<keyword evidence="3" id="KW-1185">Reference proteome</keyword>
<evidence type="ECO:0000313" key="2">
    <source>
        <dbReference type="EMBL" id="RNA02506.1"/>
    </source>
</evidence>
<protein>
    <submittedName>
        <fullName evidence="2">Uncharacterized protein</fullName>
    </submittedName>
</protein>
<gene>
    <name evidence="2" type="ORF">BpHYR1_039286</name>
</gene>
<feature type="transmembrane region" description="Helical" evidence="1">
    <location>
        <begin position="6"/>
        <end position="25"/>
    </location>
</feature>
<reference evidence="2 3" key="1">
    <citation type="journal article" date="2018" name="Sci. Rep.">
        <title>Genomic signatures of local adaptation to the degree of environmental predictability in rotifers.</title>
        <authorList>
            <person name="Franch-Gras L."/>
            <person name="Hahn C."/>
            <person name="Garcia-Roger E.M."/>
            <person name="Carmona M.J."/>
            <person name="Serra M."/>
            <person name="Gomez A."/>
        </authorList>
    </citation>
    <scope>NUCLEOTIDE SEQUENCE [LARGE SCALE GENOMIC DNA]</scope>
    <source>
        <strain evidence="2">HYR1</strain>
    </source>
</reference>
<organism evidence="2 3">
    <name type="scientific">Brachionus plicatilis</name>
    <name type="common">Marine rotifer</name>
    <name type="synonym">Brachionus muelleri</name>
    <dbReference type="NCBI Taxonomy" id="10195"/>
    <lineage>
        <taxon>Eukaryota</taxon>
        <taxon>Metazoa</taxon>
        <taxon>Spiralia</taxon>
        <taxon>Gnathifera</taxon>
        <taxon>Rotifera</taxon>
        <taxon>Eurotatoria</taxon>
        <taxon>Monogononta</taxon>
        <taxon>Pseudotrocha</taxon>
        <taxon>Ploima</taxon>
        <taxon>Brachionidae</taxon>
        <taxon>Brachionus</taxon>
    </lineage>
</organism>
<accession>A0A3M7PTR7</accession>
<evidence type="ECO:0000313" key="3">
    <source>
        <dbReference type="Proteomes" id="UP000276133"/>
    </source>
</evidence>
<comment type="caution">
    <text evidence="2">The sequence shown here is derived from an EMBL/GenBank/DDBJ whole genome shotgun (WGS) entry which is preliminary data.</text>
</comment>
<dbReference type="Proteomes" id="UP000276133">
    <property type="component" value="Unassembled WGS sequence"/>
</dbReference>
<dbReference type="EMBL" id="REGN01008851">
    <property type="protein sequence ID" value="RNA02506.1"/>
    <property type="molecule type" value="Genomic_DNA"/>
</dbReference>
<dbReference type="AlphaFoldDB" id="A0A3M7PTR7"/>
<name>A0A3M7PTR7_BRAPC</name>
<sequence length="92" mass="11289">MYFQHWIHFSLSMHFIIGLYLYLAFKKNSDIWQIYCIRQPKSSSRLGELWFCELLNVKQVTNFQYFFQISKLKLNSFFIHLRVKNVQQSIFV</sequence>
<proteinExistence type="predicted"/>
<keyword evidence="1" id="KW-0812">Transmembrane</keyword>
<keyword evidence="1" id="KW-1133">Transmembrane helix</keyword>
<keyword evidence="1" id="KW-0472">Membrane</keyword>
<evidence type="ECO:0000256" key="1">
    <source>
        <dbReference type="SAM" id="Phobius"/>
    </source>
</evidence>